<evidence type="ECO:0000313" key="1">
    <source>
        <dbReference type="EMBL" id="MBB4682952.1"/>
    </source>
</evidence>
<accession>A0A840IP26</accession>
<sequence length="166" mass="17531">MFAALPTPMVSAATAAPLVSHEAAVPGIAPTSDADEGVYTDETGKRLGCTPVTGVDNPHRSKTGIAASGHAWWEKGDCTNDTATILVCLYEYYTDGTWRRKACAENGNVKPGSGSTVRVPVRRDCDTTASTSWRNQADVDVNDEIDSSGVGMRQADIPCQVTGPDQ</sequence>
<name>A0A840IP26_9PSEU</name>
<proteinExistence type="predicted"/>
<comment type="caution">
    <text evidence="1">The sequence shown here is derived from an EMBL/GenBank/DDBJ whole genome shotgun (WGS) entry which is preliminary data.</text>
</comment>
<dbReference type="RefSeq" id="WP_221457506.1">
    <property type="nucleotide sequence ID" value="NZ_JACHMG010000001.1"/>
</dbReference>
<dbReference type="AlphaFoldDB" id="A0A840IP26"/>
<evidence type="ECO:0000313" key="2">
    <source>
        <dbReference type="Proteomes" id="UP000581769"/>
    </source>
</evidence>
<keyword evidence="2" id="KW-1185">Reference proteome</keyword>
<organism evidence="1 2">
    <name type="scientific">Amycolatopsis jiangsuensis</name>
    <dbReference type="NCBI Taxonomy" id="1181879"/>
    <lineage>
        <taxon>Bacteria</taxon>
        <taxon>Bacillati</taxon>
        <taxon>Actinomycetota</taxon>
        <taxon>Actinomycetes</taxon>
        <taxon>Pseudonocardiales</taxon>
        <taxon>Pseudonocardiaceae</taxon>
        <taxon>Amycolatopsis</taxon>
    </lineage>
</organism>
<gene>
    <name evidence="1" type="ORF">BJY18_000437</name>
</gene>
<dbReference type="Proteomes" id="UP000581769">
    <property type="component" value="Unassembled WGS sequence"/>
</dbReference>
<dbReference type="EMBL" id="JACHMG010000001">
    <property type="protein sequence ID" value="MBB4682952.1"/>
    <property type="molecule type" value="Genomic_DNA"/>
</dbReference>
<reference evidence="1 2" key="1">
    <citation type="submission" date="2020-08" db="EMBL/GenBank/DDBJ databases">
        <title>Sequencing the genomes of 1000 actinobacteria strains.</title>
        <authorList>
            <person name="Klenk H.-P."/>
        </authorList>
    </citation>
    <scope>NUCLEOTIDE SEQUENCE [LARGE SCALE GENOMIC DNA]</scope>
    <source>
        <strain evidence="1 2">DSM 45859</strain>
    </source>
</reference>
<protein>
    <submittedName>
        <fullName evidence="1">Uncharacterized protein</fullName>
    </submittedName>
</protein>